<dbReference type="CDD" id="cd22271">
    <property type="entry name" value="DPBB_EXP_N-like"/>
    <property type="match status" value="1"/>
</dbReference>
<gene>
    <name evidence="5" type="ORF">PM001_LOCUS22497</name>
</gene>
<dbReference type="Gene3D" id="2.60.40.760">
    <property type="entry name" value="Expansin, cellulose-binding-like domain"/>
    <property type="match status" value="1"/>
</dbReference>
<dbReference type="Proteomes" id="UP001162060">
    <property type="component" value="Unassembled WGS sequence"/>
</dbReference>
<reference evidence="5" key="1">
    <citation type="submission" date="2024-01" db="EMBL/GenBank/DDBJ databases">
        <authorList>
            <person name="Webb A."/>
        </authorList>
    </citation>
    <scope>NUCLEOTIDE SEQUENCE</scope>
    <source>
        <strain evidence="5">Pm1</strain>
    </source>
</reference>
<evidence type="ECO:0000256" key="2">
    <source>
        <dbReference type="SAM" id="Phobius"/>
    </source>
</evidence>
<feature type="signal peptide" evidence="3">
    <location>
        <begin position="1"/>
        <end position="22"/>
    </location>
</feature>
<evidence type="ECO:0000313" key="6">
    <source>
        <dbReference type="Proteomes" id="UP001162060"/>
    </source>
</evidence>
<dbReference type="GO" id="GO:0050832">
    <property type="term" value="P:defense response to fungus"/>
    <property type="evidence" value="ECO:0007669"/>
    <property type="project" value="InterPro"/>
</dbReference>
<keyword evidence="1 3" id="KW-0732">Signal</keyword>
<feature type="transmembrane region" description="Helical" evidence="2">
    <location>
        <begin position="268"/>
        <end position="290"/>
    </location>
</feature>
<dbReference type="InterPro" id="IPR051477">
    <property type="entry name" value="Expansin_CellWall"/>
</dbReference>
<dbReference type="PANTHER" id="PTHR31836">
    <property type="match status" value="1"/>
</dbReference>
<comment type="caution">
    <text evidence="5">The sequence shown here is derived from an EMBL/GenBank/DDBJ whole genome shotgun (WGS) entry which is preliminary data.</text>
</comment>
<dbReference type="Pfam" id="PF00967">
    <property type="entry name" value="Barwin"/>
    <property type="match status" value="1"/>
</dbReference>
<organism evidence="5 6">
    <name type="scientific">Peronospora matthiolae</name>
    <dbReference type="NCBI Taxonomy" id="2874970"/>
    <lineage>
        <taxon>Eukaryota</taxon>
        <taxon>Sar</taxon>
        <taxon>Stramenopiles</taxon>
        <taxon>Oomycota</taxon>
        <taxon>Peronosporomycetes</taxon>
        <taxon>Peronosporales</taxon>
        <taxon>Peronosporaceae</taxon>
        <taxon>Peronospora</taxon>
    </lineage>
</organism>
<dbReference type="InterPro" id="IPR036749">
    <property type="entry name" value="Expansin_CBD_sf"/>
</dbReference>
<dbReference type="EMBL" id="CAKLBY020000227">
    <property type="protein sequence ID" value="CAK7937347.1"/>
    <property type="molecule type" value="Genomic_DNA"/>
</dbReference>
<protein>
    <recommendedName>
        <fullName evidence="4">Barwin domain-containing protein</fullName>
    </recommendedName>
</protein>
<feature type="domain" description="Barwin" evidence="4">
    <location>
        <begin position="64"/>
        <end position="129"/>
    </location>
</feature>
<accession>A0AAV1UTH3</accession>
<dbReference type="InterPro" id="IPR036908">
    <property type="entry name" value="RlpA-like_sf"/>
</dbReference>
<dbReference type="InterPro" id="IPR001153">
    <property type="entry name" value="Barwin_dom"/>
</dbReference>
<dbReference type="AlphaFoldDB" id="A0AAV1UTH3"/>
<evidence type="ECO:0000256" key="3">
    <source>
        <dbReference type="SAM" id="SignalP"/>
    </source>
</evidence>
<evidence type="ECO:0000259" key="4">
    <source>
        <dbReference type="Pfam" id="PF00967"/>
    </source>
</evidence>
<keyword evidence="2" id="KW-1133">Transmembrane helix</keyword>
<dbReference type="PANTHER" id="PTHR31836:SF21">
    <property type="entry name" value="EXPANSIN-LIKE PROTEIN 7"/>
    <property type="match status" value="1"/>
</dbReference>
<dbReference type="SUPFAM" id="SSF50685">
    <property type="entry name" value="Barwin-like endoglucanases"/>
    <property type="match status" value="1"/>
</dbReference>
<name>A0AAV1UTH3_9STRA</name>
<evidence type="ECO:0000256" key="1">
    <source>
        <dbReference type="ARBA" id="ARBA00022729"/>
    </source>
</evidence>
<proteinExistence type="predicted"/>
<evidence type="ECO:0000313" key="5">
    <source>
        <dbReference type="EMBL" id="CAK7937347.1"/>
    </source>
</evidence>
<dbReference type="Gene3D" id="2.40.40.10">
    <property type="entry name" value="RlpA-like domain"/>
    <property type="match status" value="1"/>
</dbReference>
<keyword evidence="2" id="KW-0812">Transmembrane</keyword>
<dbReference type="GO" id="GO:0042742">
    <property type="term" value="P:defense response to bacterium"/>
    <property type="evidence" value="ECO:0007669"/>
    <property type="project" value="InterPro"/>
</dbReference>
<feature type="chain" id="PRO_5043942854" description="Barwin domain-containing protein" evidence="3">
    <location>
        <begin position="23"/>
        <end position="327"/>
    </location>
</feature>
<keyword evidence="2" id="KW-0472">Membrane</keyword>
<sequence>MKMHLQHGLYSLVALPTLLVAAFESPFYNGHGTSYTLKTLSTGACAFMDSPAVSDYYAAINRKQWHSSLNCGRCAEVSGDDPTLAATVYIVDECPDCKTGGLGLSPAVLQQLSSNGHSTDNIRWQFVDCPVEGHVKYCVNSRSNSSWLAVQPVNTVTGVSDMVIADKEMTLLDSGYFFVLKNSTVGMSAVDVELTSTTGETIKDTVTLIAGKCATGSSNFGPSHQSKVLSNFDDLKHAGDYKAGYVIASDDEMVATARSSTKSFDSNLFLVAPVVLAAVGAVAAGAFAYVAQRPKEQVVTEEPNSLTSPFSARSSSPAILSETITKL</sequence>